<evidence type="ECO:0000256" key="2">
    <source>
        <dbReference type="ARBA" id="ARBA00022801"/>
    </source>
</evidence>
<dbReference type="InterPro" id="IPR023214">
    <property type="entry name" value="HAD_sf"/>
</dbReference>
<dbReference type="PANTHER" id="PTHR10000:SF8">
    <property type="entry name" value="HAD SUPERFAMILY HYDROLASE-LIKE, TYPE 3"/>
    <property type="match status" value="1"/>
</dbReference>
<dbReference type="Pfam" id="PF08282">
    <property type="entry name" value="Hydrolase_3"/>
    <property type="match status" value="2"/>
</dbReference>
<keyword evidence="3" id="KW-0460">Magnesium</keyword>
<dbReference type="EC" id="3.1.3.70" evidence="4"/>
<name>A9B9U5_PROM4</name>
<keyword evidence="2 4" id="KW-0378">Hydrolase</keyword>
<dbReference type="SUPFAM" id="SSF56784">
    <property type="entry name" value="HAD-like"/>
    <property type="match status" value="1"/>
</dbReference>
<dbReference type="KEGG" id="pmj:P9211_06761"/>
<proteinExistence type="predicted"/>
<dbReference type="SFLD" id="SFLDG01142">
    <property type="entry name" value="C2.B.2:_Mannosyl-3-phosphoglyc"/>
    <property type="match status" value="1"/>
</dbReference>
<dbReference type="OrthoDB" id="193379at2"/>
<dbReference type="NCBIfam" id="TIGR01484">
    <property type="entry name" value="HAD-SF-IIB"/>
    <property type="match status" value="1"/>
</dbReference>
<dbReference type="HOGENOM" id="CLU_063016_0_0_3"/>
<evidence type="ECO:0000313" key="4">
    <source>
        <dbReference type="EMBL" id="ABX08607.1"/>
    </source>
</evidence>
<dbReference type="STRING" id="93059.P9211_06761"/>
<accession>A9B9U5</accession>
<evidence type="ECO:0000313" key="5">
    <source>
        <dbReference type="Proteomes" id="UP000000788"/>
    </source>
</evidence>
<dbReference type="SFLD" id="SFLDG01140">
    <property type="entry name" value="C2.B:_Phosphomannomutase_and_P"/>
    <property type="match status" value="1"/>
</dbReference>
<dbReference type="Gene3D" id="3.30.980.20">
    <property type="entry name" value="Putative mannosyl-3-phosphoglycerate phosphatase, domain 2"/>
    <property type="match status" value="1"/>
</dbReference>
<evidence type="ECO:0000256" key="1">
    <source>
        <dbReference type="ARBA" id="ARBA00022723"/>
    </source>
</evidence>
<protein>
    <submittedName>
        <fullName evidence="4">Predicted hydrolase (HAD superfamily)</fullName>
        <ecNumber evidence="4">3.1.3.70</ecNumber>
    </submittedName>
</protein>
<dbReference type="AlphaFoldDB" id="A9B9U5"/>
<dbReference type="SFLD" id="SFLDS00003">
    <property type="entry name" value="Haloacid_Dehalogenase"/>
    <property type="match status" value="1"/>
</dbReference>
<dbReference type="NCBIfam" id="TIGR01486">
    <property type="entry name" value="HAD-SF-IIB-MPGP"/>
    <property type="match status" value="1"/>
</dbReference>
<dbReference type="GO" id="GO:0050531">
    <property type="term" value="F:mannosyl-3-phosphoglycerate phosphatase activity"/>
    <property type="evidence" value="ECO:0007669"/>
    <property type="project" value="UniProtKB-EC"/>
</dbReference>
<dbReference type="NCBIfam" id="NF001217">
    <property type="entry name" value="PRK00192.1-4"/>
    <property type="match status" value="1"/>
</dbReference>
<gene>
    <name evidence="4" type="ordered locus">P9211_06761</name>
</gene>
<organism evidence="4 5">
    <name type="scientific">Prochlorococcus marinus (strain MIT 9211)</name>
    <dbReference type="NCBI Taxonomy" id="93059"/>
    <lineage>
        <taxon>Bacteria</taxon>
        <taxon>Bacillati</taxon>
        <taxon>Cyanobacteriota</taxon>
        <taxon>Cyanophyceae</taxon>
        <taxon>Synechococcales</taxon>
        <taxon>Prochlorococcaceae</taxon>
        <taxon>Prochlorococcus</taxon>
    </lineage>
</organism>
<keyword evidence="1" id="KW-0479">Metal-binding</keyword>
<dbReference type="EMBL" id="CP000878">
    <property type="protein sequence ID" value="ABX08607.1"/>
    <property type="molecule type" value="Genomic_DNA"/>
</dbReference>
<dbReference type="Gene3D" id="3.40.50.1000">
    <property type="entry name" value="HAD superfamily/HAD-like"/>
    <property type="match status" value="1"/>
</dbReference>
<reference evidence="4 5" key="1">
    <citation type="journal article" date="2007" name="PLoS Genet.">
        <title>Patterns and implications of gene gain and loss in the evolution of Prochlorococcus.</title>
        <authorList>
            <person name="Kettler G.C."/>
            <person name="Martiny A.C."/>
            <person name="Huang K."/>
            <person name="Zucker J."/>
            <person name="Coleman M.L."/>
            <person name="Rodrigue S."/>
            <person name="Chen F."/>
            <person name="Lapidus A."/>
            <person name="Ferriera S."/>
            <person name="Johnson J."/>
            <person name="Steglich C."/>
            <person name="Church G.M."/>
            <person name="Richardson P."/>
            <person name="Chisholm S.W."/>
        </authorList>
    </citation>
    <scope>NUCLEOTIDE SEQUENCE [LARGE SCALE GENOMIC DNA]</scope>
    <source>
        <strain evidence="5">MIT 9211</strain>
    </source>
</reference>
<keyword evidence="5" id="KW-1185">Reference proteome</keyword>
<sequence length="264" mass="29082">MSTKKKWWVVTDIDGTLMDHNYDLSPALPTIQCLQNMGIPVIPCTSKTATEVRSLRDQIGLNDPYIVENGGAIYGTDSSSKEEWQIVLGKRFEDLRPILDQISQEIGYQLKALNDLSVEEIESLTGLTGVSISRALEREWSVPFLNPPSSDRERLLEIASNLDTTIYKGNRMSHLLGKGSHKGKAVIELKKFLGLPDVNIIGLGDSHNDLPLLEVADHSIVIPGHDGPNQFLIDGIQKGHFILAPAPHAEGWAGAIRNLISNFD</sequence>
<dbReference type="eggNOG" id="COG3769">
    <property type="taxonomic scope" value="Bacteria"/>
</dbReference>
<dbReference type="InterPro" id="IPR036412">
    <property type="entry name" value="HAD-like_sf"/>
</dbReference>
<dbReference type="InterPro" id="IPR006381">
    <property type="entry name" value="HAD-SF-IIB-MPGP"/>
</dbReference>
<dbReference type="PANTHER" id="PTHR10000">
    <property type="entry name" value="PHOSPHOSERINE PHOSPHATASE"/>
    <property type="match status" value="1"/>
</dbReference>
<dbReference type="NCBIfam" id="TIGR02463">
    <property type="entry name" value="MPGP_rel"/>
    <property type="match status" value="1"/>
</dbReference>
<dbReference type="InterPro" id="IPR006379">
    <property type="entry name" value="HAD-SF_hydro_IIB"/>
</dbReference>
<dbReference type="GO" id="GO:0005829">
    <property type="term" value="C:cytosol"/>
    <property type="evidence" value="ECO:0007669"/>
    <property type="project" value="TreeGrafter"/>
</dbReference>
<dbReference type="RefSeq" id="WP_012195229.1">
    <property type="nucleotide sequence ID" value="NC_009976.1"/>
</dbReference>
<dbReference type="GO" id="GO:0000287">
    <property type="term" value="F:magnesium ion binding"/>
    <property type="evidence" value="ECO:0007669"/>
    <property type="project" value="TreeGrafter"/>
</dbReference>
<evidence type="ECO:0000256" key="3">
    <source>
        <dbReference type="ARBA" id="ARBA00022842"/>
    </source>
</evidence>
<dbReference type="GO" id="GO:0051479">
    <property type="term" value="P:mannosylglycerate biosynthetic process"/>
    <property type="evidence" value="ECO:0007669"/>
    <property type="project" value="InterPro"/>
</dbReference>
<dbReference type="Proteomes" id="UP000000788">
    <property type="component" value="Chromosome"/>
</dbReference>